<dbReference type="InterPro" id="IPR004274">
    <property type="entry name" value="FCP1_dom"/>
</dbReference>
<accession>A0A9N8VJH2</accession>
<dbReference type="SUPFAM" id="SSF56784">
    <property type="entry name" value="HAD-like"/>
    <property type="match status" value="1"/>
</dbReference>
<organism evidence="2 3">
    <name type="scientific">Funneliformis caledonium</name>
    <dbReference type="NCBI Taxonomy" id="1117310"/>
    <lineage>
        <taxon>Eukaryota</taxon>
        <taxon>Fungi</taxon>
        <taxon>Fungi incertae sedis</taxon>
        <taxon>Mucoromycota</taxon>
        <taxon>Glomeromycotina</taxon>
        <taxon>Glomeromycetes</taxon>
        <taxon>Glomerales</taxon>
        <taxon>Glomeraceae</taxon>
        <taxon>Funneliformis</taxon>
    </lineage>
</organism>
<dbReference type="Pfam" id="PF03031">
    <property type="entry name" value="NIF"/>
    <property type="match status" value="1"/>
</dbReference>
<dbReference type="Gene3D" id="3.40.50.1000">
    <property type="entry name" value="HAD superfamily/HAD-like"/>
    <property type="match status" value="1"/>
</dbReference>
<sequence>MIWSTARPMTVYYLVDKVFDHHKTKLLDIWTRDKLDLSKVEYFDKSRNIVKNLNKIWQSEETWNQMNTILIDDSLLKARLQPFNAIHPISFRKKFQHENDDELLKT</sequence>
<dbReference type="EMBL" id="CAJVPQ010000146">
    <property type="protein sequence ID" value="CAG8450610.1"/>
    <property type="molecule type" value="Genomic_DNA"/>
</dbReference>
<evidence type="ECO:0000313" key="3">
    <source>
        <dbReference type="Proteomes" id="UP000789570"/>
    </source>
</evidence>
<evidence type="ECO:0000313" key="2">
    <source>
        <dbReference type="EMBL" id="CAG8450610.1"/>
    </source>
</evidence>
<dbReference type="PROSITE" id="PS50969">
    <property type="entry name" value="FCP1"/>
    <property type="match status" value="1"/>
</dbReference>
<evidence type="ECO:0000259" key="1">
    <source>
        <dbReference type="PROSITE" id="PS50969"/>
    </source>
</evidence>
<dbReference type="AlphaFoldDB" id="A0A9N8VJH2"/>
<name>A0A9N8VJH2_9GLOM</name>
<comment type="caution">
    <text evidence="2">The sequence shown here is derived from an EMBL/GenBank/DDBJ whole genome shotgun (WGS) entry which is preliminary data.</text>
</comment>
<dbReference type="Proteomes" id="UP000789570">
    <property type="component" value="Unassembled WGS sequence"/>
</dbReference>
<dbReference type="OrthoDB" id="1711508at2759"/>
<proteinExistence type="predicted"/>
<gene>
    <name evidence="2" type="ORF">FCALED_LOCUS1204</name>
</gene>
<dbReference type="InterPro" id="IPR036412">
    <property type="entry name" value="HAD-like_sf"/>
</dbReference>
<dbReference type="InterPro" id="IPR023214">
    <property type="entry name" value="HAD_sf"/>
</dbReference>
<feature type="domain" description="FCP1 homology" evidence="1">
    <location>
        <begin position="1"/>
        <end position="106"/>
    </location>
</feature>
<keyword evidence="3" id="KW-1185">Reference proteome</keyword>
<protein>
    <submittedName>
        <fullName evidence="2">15281_t:CDS:1</fullName>
    </submittedName>
</protein>
<reference evidence="2" key="1">
    <citation type="submission" date="2021-06" db="EMBL/GenBank/DDBJ databases">
        <authorList>
            <person name="Kallberg Y."/>
            <person name="Tangrot J."/>
            <person name="Rosling A."/>
        </authorList>
    </citation>
    <scope>NUCLEOTIDE SEQUENCE</scope>
    <source>
        <strain evidence="2">UK204</strain>
    </source>
</reference>